<evidence type="ECO:0000313" key="2">
    <source>
        <dbReference type="EMBL" id="KAH0964241.1"/>
    </source>
</evidence>
<gene>
    <name evidence="2" type="ORF">HRG_04669</name>
</gene>
<evidence type="ECO:0000256" key="1">
    <source>
        <dbReference type="SAM" id="MobiDB-lite"/>
    </source>
</evidence>
<accession>A0A9P8N1J7</accession>
<proteinExistence type="predicted"/>
<name>A0A9P8N1J7_9HYPO</name>
<comment type="caution">
    <text evidence="2">The sequence shown here is derived from an EMBL/GenBank/DDBJ whole genome shotgun (WGS) entry which is preliminary data.</text>
</comment>
<feature type="region of interest" description="Disordered" evidence="1">
    <location>
        <begin position="52"/>
        <end position="86"/>
    </location>
</feature>
<organism evidence="2 3">
    <name type="scientific">Hirsutella rhossiliensis</name>
    <dbReference type="NCBI Taxonomy" id="111463"/>
    <lineage>
        <taxon>Eukaryota</taxon>
        <taxon>Fungi</taxon>
        <taxon>Dikarya</taxon>
        <taxon>Ascomycota</taxon>
        <taxon>Pezizomycotina</taxon>
        <taxon>Sordariomycetes</taxon>
        <taxon>Hypocreomycetidae</taxon>
        <taxon>Hypocreales</taxon>
        <taxon>Ophiocordycipitaceae</taxon>
        <taxon>Hirsutella</taxon>
    </lineage>
</organism>
<dbReference type="AlphaFoldDB" id="A0A9P8N1J7"/>
<dbReference type="GeneID" id="68353798"/>
<dbReference type="EMBL" id="JAIZPD010000004">
    <property type="protein sequence ID" value="KAH0964241.1"/>
    <property type="molecule type" value="Genomic_DNA"/>
</dbReference>
<dbReference type="RefSeq" id="XP_044721754.1">
    <property type="nucleotide sequence ID" value="XM_044863140.1"/>
</dbReference>
<reference evidence="2" key="1">
    <citation type="submission" date="2021-09" db="EMBL/GenBank/DDBJ databases">
        <title>A high-quality genome of the endoparasitic fungus Hirsutella rhossiliensis with a comparison of Hirsutella genomes reveals transposable elements contributing to genome size variation.</title>
        <authorList>
            <person name="Lin R."/>
            <person name="Jiao Y."/>
            <person name="Sun X."/>
            <person name="Ling J."/>
            <person name="Xie B."/>
            <person name="Cheng X."/>
        </authorList>
    </citation>
    <scope>NUCLEOTIDE SEQUENCE</scope>
    <source>
        <strain evidence="2">HR02</strain>
    </source>
</reference>
<keyword evidence="3" id="KW-1185">Reference proteome</keyword>
<protein>
    <submittedName>
        <fullName evidence="2">Uncharacterized protein</fullName>
    </submittedName>
</protein>
<evidence type="ECO:0000313" key="3">
    <source>
        <dbReference type="Proteomes" id="UP000824596"/>
    </source>
</evidence>
<sequence>MRCKYCNANFRGTPTPCLCRRDDGRQTPLQIEMALLSEATGTECQMGDTDMQMSATGRASLPRGRHNPPAPKASGKEALVPQPNPLGKMGTKFLYARGSYGKRLLSPSCGNLHAEAER</sequence>
<dbReference type="Proteomes" id="UP000824596">
    <property type="component" value="Unassembled WGS sequence"/>
</dbReference>